<evidence type="ECO:0000256" key="1">
    <source>
        <dbReference type="SAM" id="Phobius"/>
    </source>
</evidence>
<gene>
    <name evidence="2" type="ORF">ABT39_MTgene1746</name>
</gene>
<comment type="caution">
    <text evidence="2">The sequence shown here is derived from an EMBL/GenBank/DDBJ whole genome shotgun (WGS) entry which is preliminary data.</text>
</comment>
<organism evidence="2">
    <name type="scientific">Picea glauca</name>
    <name type="common">White spruce</name>
    <name type="synonym">Pinus glauca</name>
    <dbReference type="NCBI Taxonomy" id="3330"/>
    <lineage>
        <taxon>Eukaryota</taxon>
        <taxon>Viridiplantae</taxon>
        <taxon>Streptophyta</taxon>
        <taxon>Embryophyta</taxon>
        <taxon>Tracheophyta</taxon>
        <taxon>Spermatophyta</taxon>
        <taxon>Pinopsida</taxon>
        <taxon>Pinidae</taxon>
        <taxon>Conifers I</taxon>
        <taxon>Pinales</taxon>
        <taxon>Pinaceae</taxon>
        <taxon>Picea</taxon>
    </lineage>
</organism>
<sequence length="51" mass="5711">MALQVLPRVLLLGKMVVLVLELLVLGKLDLHMDMLIVLLGMLLMALLLNHH</sequence>
<dbReference type="AlphaFoldDB" id="A0A101LVS1"/>
<geneLocation type="mitochondrion" evidence="2"/>
<protein>
    <submittedName>
        <fullName evidence="2">Uncharacterized protein</fullName>
    </submittedName>
</protein>
<accession>A0A101LVS1</accession>
<proteinExistence type="predicted"/>
<keyword evidence="1" id="KW-0472">Membrane</keyword>
<keyword evidence="1" id="KW-1133">Transmembrane helix</keyword>
<dbReference type="EMBL" id="LKAM01000012">
    <property type="protein sequence ID" value="KUM46240.1"/>
    <property type="molecule type" value="Genomic_DNA"/>
</dbReference>
<feature type="transmembrane region" description="Helical" evidence="1">
    <location>
        <begin position="32"/>
        <end position="50"/>
    </location>
</feature>
<evidence type="ECO:0000313" key="2">
    <source>
        <dbReference type="EMBL" id="KUM46240.1"/>
    </source>
</evidence>
<keyword evidence="1" id="KW-0812">Transmembrane</keyword>
<reference evidence="2" key="1">
    <citation type="journal article" date="2015" name="Genome Biol. Evol.">
        <title>Organellar Genomes of White Spruce (Picea glauca): Assembly and Annotation.</title>
        <authorList>
            <person name="Jackman S.D."/>
            <person name="Warren R.L."/>
            <person name="Gibb E.A."/>
            <person name="Vandervalk B.P."/>
            <person name="Mohamadi H."/>
            <person name="Chu J."/>
            <person name="Raymond A."/>
            <person name="Pleasance S."/>
            <person name="Coope R."/>
            <person name="Wildung M.R."/>
            <person name="Ritland C.E."/>
            <person name="Bousquet J."/>
            <person name="Jones S.J."/>
            <person name="Bohlmann J."/>
            <person name="Birol I."/>
        </authorList>
    </citation>
    <scope>NUCLEOTIDE SEQUENCE [LARGE SCALE GENOMIC DNA]</scope>
    <source>
        <tissue evidence="2">Flushing bud</tissue>
    </source>
</reference>
<name>A0A101LVS1_PICGL</name>
<feature type="transmembrane region" description="Helical" evidence="1">
    <location>
        <begin position="6"/>
        <end position="25"/>
    </location>
</feature>
<keyword evidence="2" id="KW-0496">Mitochondrion</keyword>